<dbReference type="AlphaFoldDB" id="W6R7M2"/>
<dbReference type="OMA" id="EWLIIEW"/>
<dbReference type="EMBL" id="HG792021">
    <property type="protein sequence ID" value="CDM37832.1"/>
    <property type="molecule type" value="Genomic_DNA"/>
</dbReference>
<protein>
    <submittedName>
        <fullName evidence="1">Uncharacterized protein</fullName>
    </submittedName>
</protein>
<organism evidence="1 2">
    <name type="scientific">Penicillium roqueforti (strain FM164)</name>
    <dbReference type="NCBI Taxonomy" id="1365484"/>
    <lineage>
        <taxon>Eukaryota</taxon>
        <taxon>Fungi</taxon>
        <taxon>Dikarya</taxon>
        <taxon>Ascomycota</taxon>
        <taxon>Pezizomycotina</taxon>
        <taxon>Eurotiomycetes</taxon>
        <taxon>Eurotiomycetidae</taxon>
        <taxon>Eurotiales</taxon>
        <taxon>Aspergillaceae</taxon>
        <taxon>Penicillium</taxon>
    </lineage>
</organism>
<reference evidence="1" key="1">
    <citation type="journal article" date="2014" name="Nat. Commun.">
        <title>Multiple recent horizontal transfers of a large genomic region in cheese making fungi.</title>
        <authorList>
            <person name="Cheeseman K."/>
            <person name="Ropars J."/>
            <person name="Renault P."/>
            <person name="Dupont J."/>
            <person name="Gouzy J."/>
            <person name="Branca A."/>
            <person name="Abraham A.L."/>
            <person name="Ceppi M."/>
            <person name="Conseiller E."/>
            <person name="Debuchy R."/>
            <person name="Malagnac F."/>
            <person name="Goarin A."/>
            <person name="Silar P."/>
            <person name="Lacoste S."/>
            <person name="Sallet E."/>
            <person name="Bensimon A."/>
            <person name="Giraud T."/>
            <person name="Brygoo Y."/>
        </authorList>
    </citation>
    <scope>NUCLEOTIDE SEQUENCE [LARGE SCALE GENOMIC DNA]</scope>
    <source>
        <strain evidence="1">FM164</strain>
    </source>
</reference>
<dbReference type="OrthoDB" id="4993731at2759"/>
<sequence length="272" mass="31528">MPDNRRILEWISLKDAPNGVISNSDEIFAVLQEIQKLQECTGVARGRPQELRNIEWLIIEWRGSRDKEEFCTTELYLRLEEALATRSWSREVSCLLPDRGHIIAAHPMSPPMLYEVLTIYFPVDLDPATISCLEKFSVLPRWHIDGEDPVEYPSAALKAQTPVMWKEGTCEYQGQTARRFVYFIKFVNKEGERIYKEKVRYDPGGRTPLDIMSYFFGRLEDLGMIGYEPRHVEFVEIVHYVPENYVSEPLPTQPMECPPHNIADLEGDCDDL</sequence>
<proteinExistence type="predicted"/>
<evidence type="ECO:0000313" key="2">
    <source>
        <dbReference type="Proteomes" id="UP000030686"/>
    </source>
</evidence>
<dbReference type="Proteomes" id="UP000030686">
    <property type="component" value="Unassembled WGS sequence"/>
</dbReference>
<evidence type="ECO:0000313" key="1">
    <source>
        <dbReference type="EMBL" id="CDM37832.1"/>
    </source>
</evidence>
<accession>W6R7M2</accession>
<gene>
    <name evidence="1" type="ORF">PROQFM164_S07g000180</name>
</gene>
<keyword evidence="2" id="KW-1185">Reference proteome</keyword>
<name>W6R7M2_PENRF</name>
<dbReference type="STRING" id="1365484.W6R7M2"/>